<evidence type="ECO:0000256" key="3">
    <source>
        <dbReference type="ARBA" id="ARBA00022614"/>
    </source>
</evidence>
<evidence type="ECO:0000256" key="5">
    <source>
        <dbReference type="ARBA" id="ARBA00022729"/>
    </source>
</evidence>
<protein>
    <submittedName>
        <fullName evidence="14">Uncharacterized protein</fullName>
    </submittedName>
</protein>
<feature type="domain" description="Leucine-rich repeat-containing N-terminal plant-type" evidence="12">
    <location>
        <begin position="16"/>
        <end position="50"/>
    </location>
</feature>
<dbReference type="AlphaFoldDB" id="A0A6V7P290"/>
<comment type="subcellular location">
    <subcellularLocation>
        <location evidence="1">Cell membrane</location>
        <topology evidence="1">Single-pass membrane protein</topology>
    </subcellularLocation>
</comment>
<evidence type="ECO:0000256" key="10">
    <source>
        <dbReference type="ARBA" id="ARBA00023180"/>
    </source>
</evidence>
<evidence type="ECO:0000256" key="4">
    <source>
        <dbReference type="ARBA" id="ARBA00022692"/>
    </source>
</evidence>
<organism evidence="14">
    <name type="scientific">Ananas comosus var. bracteatus</name>
    <name type="common">red pineapple</name>
    <dbReference type="NCBI Taxonomy" id="296719"/>
    <lineage>
        <taxon>Eukaryota</taxon>
        <taxon>Viridiplantae</taxon>
        <taxon>Streptophyta</taxon>
        <taxon>Embryophyta</taxon>
        <taxon>Tracheophyta</taxon>
        <taxon>Spermatophyta</taxon>
        <taxon>Magnoliopsida</taxon>
        <taxon>Liliopsida</taxon>
        <taxon>Poales</taxon>
        <taxon>Bromeliaceae</taxon>
        <taxon>Bromelioideae</taxon>
        <taxon>Ananas</taxon>
    </lineage>
</organism>
<dbReference type="PANTHER" id="PTHR27000">
    <property type="entry name" value="LEUCINE-RICH REPEAT RECEPTOR-LIKE PROTEIN KINASE FAMILY PROTEIN-RELATED"/>
    <property type="match status" value="1"/>
</dbReference>
<evidence type="ECO:0000256" key="9">
    <source>
        <dbReference type="ARBA" id="ARBA00023170"/>
    </source>
</evidence>
<dbReference type="Pfam" id="PF00560">
    <property type="entry name" value="LRR_1"/>
    <property type="match status" value="2"/>
</dbReference>
<keyword evidence="5" id="KW-0732">Signal</keyword>
<dbReference type="SUPFAM" id="SSF52058">
    <property type="entry name" value="L domain-like"/>
    <property type="match status" value="1"/>
</dbReference>
<evidence type="ECO:0000259" key="12">
    <source>
        <dbReference type="Pfam" id="PF08263"/>
    </source>
</evidence>
<keyword evidence="9" id="KW-0675">Receptor</keyword>
<dbReference type="PRINTS" id="PR00019">
    <property type="entry name" value="LEURICHRPT"/>
</dbReference>
<keyword evidence="8 11" id="KW-0472">Membrane</keyword>
<feature type="domain" description="Disease resistance R13L4/SHOC-2-like LRR" evidence="13">
    <location>
        <begin position="81"/>
        <end position="205"/>
    </location>
</feature>
<keyword evidence="7 11" id="KW-1133">Transmembrane helix</keyword>
<keyword evidence="4 11" id="KW-0812">Transmembrane</keyword>
<dbReference type="SMART" id="SM00369">
    <property type="entry name" value="LRR_TYP"/>
    <property type="match status" value="5"/>
</dbReference>
<gene>
    <name evidence="14" type="ORF">CB5_LOCUS8166</name>
</gene>
<evidence type="ECO:0000256" key="8">
    <source>
        <dbReference type="ARBA" id="ARBA00023136"/>
    </source>
</evidence>
<dbReference type="Gene3D" id="3.80.10.10">
    <property type="entry name" value="Ribonuclease Inhibitor"/>
    <property type="match status" value="2"/>
</dbReference>
<dbReference type="PANTHER" id="PTHR27000:SF642">
    <property type="entry name" value="INACTIVE LEUCINE-RICH REPEAT RECEPTOR KINASE XIAO-RELATED"/>
    <property type="match status" value="1"/>
</dbReference>
<keyword evidence="6" id="KW-0677">Repeat</keyword>
<dbReference type="InterPro" id="IPR032675">
    <property type="entry name" value="LRR_dom_sf"/>
</dbReference>
<dbReference type="EMBL" id="LR862144">
    <property type="protein sequence ID" value="CAD1824955.1"/>
    <property type="molecule type" value="Genomic_DNA"/>
</dbReference>
<dbReference type="InterPro" id="IPR003591">
    <property type="entry name" value="Leu-rich_rpt_typical-subtyp"/>
</dbReference>
<dbReference type="InterPro" id="IPR013210">
    <property type="entry name" value="LRR_N_plant-typ"/>
</dbReference>
<dbReference type="FunFam" id="3.80.10.10:FF:000041">
    <property type="entry name" value="LRR receptor-like serine/threonine-protein kinase ERECTA"/>
    <property type="match status" value="1"/>
</dbReference>
<evidence type="ECO:0000256" key="11">
    <source>
        <dbReference type="SAM" id="Phobius"/>
    </source>
</evidence>
<evidence type="ECO:0000256" key="1">
    <source>
        <dbReference type="ARBA" id="ARBA00004162"/>
    </source>
</evidence>
<proteinExistence type="predicted"/>
<evidence type="ECO:0000313" key="14">
    <source>
        <dbReference type="EMBL" id="CAD1824955.1"/>
    </source>
</evidence>
<dbReference type="Pfam" id="PF08263">
    <property type="entry name" value="LRRNT_2"/>
    <property type="match status" value="1"/>
</dbReference>
<accession>A0A6V7P290</accession>
<dbReference type="FunFam" id="3.80.10.10:FF:000383">
    <property type="entry name" value="Leucine-rich repeat receptor protein kinase EMS1"/>
    <property type="match status" value="1"/>
</dbReference>
<dbReference type="InterPro" id="IPR001611">
    <property type="entry name" value="Leu-rich_rpt"/>
</dbReference>
<evidence type="ECO:0000256" key="2">
    <source>
        <dbReference type="ARBA" id="ARBA00022475"/>
    </source>
</evidence>
<dbReference type="InterPro" id="IPR055414">
    <property type="entry name" value="LRR_R13L4/SHOC2-like"/>
</dbReference>
<keyword evidence="2" id="KW-1003">Cell membrane</keyword>
<dbReference type="Pfam" id="PF23598">
    <property type="entry name" value="LRR_14"/>
    <property type="match status" value="1"/>
</dbReference>
<keyword evidence="10" id="KW-0325">Glycoprotein</keyword>
<reference evidence="14" key="1">
    <citation type="submission" date="2020-07" db="EMBL/GenBank/DDBJ databases">
        <authorList>
            <person name="Lin J."/>
        </authorList>
    </citation>
    <scope>NUCLEOTIDE SEQUENCE</scope>
</reference>
<keyword evidence="3" id="KW-0433">Leucine-rich repeat</keyword>
<sequence>MMMLSSKFGVGCPVEEYEALLEFKASCNGTSPPSWGKHRDCCLWEGVVCDNSTEQVSELHLSELFRYYYPEGTPTLNEAQSWHLNLSIFSSFPELRYLDLSSNPFTGLLSSTTPLVGLKKLKVLDLSVNQFTGEIPMSLAYLTSLEVLYLDSNELNASHSLKGLKKLKVLDLSDNQLTGEIIVSLGYLTSLEVLNLHWNELNASLSLKGKIPPEVGNLSGLLSLNLSYNQLTGPIPAALSNLYQIESLDISNNILSGDIPWQLGQLKFLEVFSIAQNNLSGCIPSFRDQFATFGKATYEGNVGLHGPPLDGTCTTSSNTTTSSEEEDKEVTCIDRIIFYAISTAAFIGGFWVSIAFLFCTRCGRRVRIRLDSYVDFLYGEVSMVVHKLVSMN</sequence>
<dbReference type="GO" id="GO:0005886">
    <property type="term" value="C:plasma membrane"/>
    <property type="evidence" value="ECO:0007669"/>
    <property type="project" value="UniProtKB-SubCell"/>
</dbReference>
<evidence type="ECO:0000256" key="7">
    <source>
        <dbReference type="ARBA" id="ARBA00022989"/>
    </source>
</evidence>
<evidence type="ECO:0000256" key="6">
    <source>
        <dbReference type="ARBA" id="ARBA00022737"/>
    </source>
</evidence>
<feature type="transmembrane region" description="Helical" evidence="11">
    <location>
        <begin position="336"/>
        <end position="359"/>
    </location>
</feature>
<name>A0A6V7P290_ANACO</name>
<evidence type="ECO:0000259" key="13">
    <source>
        <dbReference type="Pfam" id="PF23598"/>
    </source>
</evidence>